<proteinExistence type="predicted"/>
<dbReference type="EMBL" id="GG702987">
    <property type="protein sequence ID" value="KOB89700.1"/>
    <property type="molecule type" value="Genomic_DNA"/>
</dbReference>
<dbReference type="Proteomes" id="UP000054282">
    <property type="component" value="Unassembled WGS sequence"/>
</dbReference>
<dbReference type="KEGG" id="pfd:PFDG_05253"/>
<feature type="non-terminal residue" evidence="1">
    <location>
        <position position="1"/>
    </location>
</feature>
<reference evidence="2" key="2">
    <citation type="submission" date="2006-09" db="EMBL/GenBank/DDBJ databases">
        <title>The genome sequence of Plasmodium falciparum Dd2.</title>
        <authorList>
            <consortium name="The Broad Institute Genome Sequencing Platform"/>
            <person name="Birren B."/>
            <person name="Lander E."/>
            <person name="Galagan J."/>
            <person name="Nusbaum C."/>
            <person name="Devon K."/>
            <person name="Henn M."/>
            <person name="Jaffe D."/>
            <person name="Butler J."/>
            <person name="Alvarez P."/>
            <person name="Gnerre S."/>
            <person name="Grabherr M."/>
            <person name="Kleber M."/>
            <person name="Mauceli E."/>
            <person name="Brockman W."/>
            <person name="MacCallum I.A."/>
            <person name="Rounsley S."/>
            <person name="Young S."/>
            <person name="LaButti K."/>
            <person name="Pushparaj V."/>
            <person name="DeCaprio D."/>
            <person name="Crawford M."/>
            <person name="Koehrsen M."/>
            <person name="Engels R."/>
            <person name="Montgomery P."/>
            <person name="Pearson M."/>
            <person name="Howarth C."/>
            <person name="Larson L."/>
            <person name="Luoma S."/>
            <person name="White J."/>
            <person name="Kodira C."/>
            <person name="Zeng Q."/>
            <person name="O'Leary S."/>
            <person name="Yandava C."/>
            <person name="Alvarado L."/>
            <person name="Wirth D."/>
            <person name="Volkman S."/>
            <person name="Hartl D."/>
        </authorList>
    </citation>
    <scope>NUCLEOTIDE SEQUENCE [LARGE SCALE GENOMIC DNA]</scope>
</reference>
<name>A0A0L7MAS6_PLAF4</name>
<sequence length="106" mass="12426">GAQGKRTLNFKRKDENCELPKRDLIFNNVINTKNNLKRLNKNVKGDLTYAKKKPKDTSLIIEKDKDEDRELDCGQSEKIQLSNGEEINNTFQSLKRDNYNIYDMYP</sequence>
<protein>
    <submittedName>
        <fullName evidence="1">Uncharacterized protein</fullName>
    </submittedName>
</protein>
<evidence type="ECO:0000313" key="1">
    <source>
        <dbReference type="EMBL" id="KOB89700.1"/>
    </source>
</evidence>
<dbReference type="AlphaFoldDB" id="A0A0L7MAS6"/>
<organism evidence="1 2">
    <name type="scientific">Plasmodium falciparum (isolate Dd2)</name>
    <dbReference type="NCBI Taxonomy" id="57267"/>
    <lineage>
        <taxon>Eukaryota</taxon>
        <taxon>Sar</taxon>
        <taxon>Alveolata</taxon>
        <taxon>Apicomplexa</taxon>
        <taxon>Aconoidasida</taxon>
        <taxon>Haemosporida</taxon>
        <taxon>Plasmodiidae</taxon>
        <taxon>Plasmodium</taxon>
        <taxon>Plasmodium (Laverania)</taxon>
    </lineage>
</organism>
<evidence type="ECO:0000313" key="2">
    <source>
        <dbReference type="Proteomes" id="UP000054282"/>
    </source>
</evidence>
<accession>A0A0L7MAS6</accession>
<gene>
    <name evidence="1" type="ORF">PFDG_05253</name>
</gene>
<reference evidence="2" key="1">
    <citation type="submission" date="2006-09" db="EMBL/GenBank/DDBJ databases">
        <title>Annotation of Plasmodium falciparum Dd2.</title>
        <authorList>
            <consortium name="The Broad Institute Genome Sequencing Platform"/>
            <person name="Volkman S.K."/>
            <person name="Neafsey D.E."/>
            <person name="Dash A.P."/>
            <person name="Chitnis C.E."/>
            <person name="Hartl D.L."/>
            <person name="Young S.K."/>
            <person name="Zeng Q."/>
            <person name="Koehrsen M."/>
            <person name="Alvarado L."/>
            <person name="Berlin A."/>
            <person name="Borenstein D."/>
            <person name="Chapman S.B."/>
            <person name="Chen Z."/>
            <person name="Engels R."/>
            <person name="Freedman E."/>
            <person name="Gellesch M."/>
            <person name="Goldberg J."/>
            <person name="Griggs A."/>
            <person name="Gujja S."/>
            <person name="Heilman E.R."/>
            <person name="Heiman D.I."/>
            <person name="Howarth C."/>
            <person name="Jen D."/>
            <person name="Larson L."/>
            <person name="Mehta T."/>
            <person name="Neiman D."/>
            <person name="Park D."/>
            <person name="Pearson M."/>
            <person name="Roberts A."/>
            <person name="Saif S."/>
            <person name="Shea T."/>
            <person name="Shenoy N."/>
            <person name="Sisk P."/>
            <person name="Stolte C."/>
            <person name="Sykes S."/>
            <person name="Walk T."/>
            <person name="White J."/>
            <person name="Yandava C."/>
            <person name="Haas B."/>
            <person name="Henn M.R."/>
            <person name="Nusbaum C."/>
            <person name="Birren B."/>
        </authorList>
    </citation>
    <scope>NUCLEOTIDE SEQUENCE [LARGE SCALE GENOMIC DNA]</scope>
</reference>